<keyword evidence="2" id="KW-0472">Membrane</keyword>
<name>A0A0Y9UTE9_PLABE</name>
<feature type="region of interest" description="Disordered" evidence="1">
    <location>
        <begin position="73"/>
        <end position="93"/>
    </location>
</feature>
<evidence type="ECO:0000313" key="6">
    <source>
        <dbReference type="EMBL" id="SCM17520.1"/>
    </source>
</evidence>
<evidence type="ECO:0000313" key="3">
    <source>
        <dbReference type="EMBL" id="CXI09084.1"/>
    </source>
</evidence>
<feature type="transmembrane region" description="Helical" evidence="2">
    <location>
        <begin position="929"/>
        <end position="950"/>
    </location>
</feature>
<evidence type="ECO:0000313" key="8">
    <source>
        <dbReference type="Proteomes" id="UP000069549"/>
    </source>
</evidence>
<evidence type="ECO:0000313" key="4">
    <source>
        <dbReference type="EMBL" id="SCL92816.1"/>
    </source>
</evidence>
<dbReference type="AlphaFoldDB" id="A0A0Y9UTE9"/>
<dbReference type="Proteomes" id="UP000219860">
    <property type="component" value="Chromosome 5"/>
</dbReference>
<evidence type="ECO:0000313" key="9">
    <source>
        <dbReference type="Proteomes" id="UP000219860"/>
    </source>
</evidence>
<feature type="compositionally biased region" description="Polar residues" evidence="1">
    <location>
        <begin position="73"/>
        <end position="90"/>
    </location>
</feature>
<dbReference type="EMBL" id="LT614631">
    <property type="protein sequence ID" value="SCN22927.1"/>
    <property type="molecule type" value="Genomic_DNA"/>
</dbReference>
<evidence type="ECO:0000313" key="7">
    <source>
        <dbReference type="EMBL" id="SCN22927.1"/>
    </source>
</evidence>
<dbReference type="EMBL" id="LT608253">
    <property type="protein sequence ID" value="SCM15725.1"/>
    <property type="molecule type" value="Genomic_DNA"/>
</dbReference>
<feature type="compositionally biased region" description="Acidic residues" evidence="1">
    <location>
        <begin position="860"/>
        <end position="879"/>
    </location>
</feature>
<dbReference type="EMBL" id="LT608269">
    <property type="protein sequence ID" value="SCM17520.1"/>
    <property type="molecule type" value="Genomic_DNA"/>
</dbReference>
<dbReference type="Proteomes" id="UP000516480">
    <property type="component" value="Chromosome 5"/>
</dbReference>
<evidence type="ECO:0000313" key="10">
    <source>
        <dbReference type="Proteomes" id="UP000219974"/>
    </source>
</evidence>
<reference evidence="3 8" key="1">
    <citation type="submission" date="2016-02" db="EMBL/GenBank/DDBJ databases">
        <authorList>
            <consortium name="Pathogen Informatics"/>
        </authorList>
    </citation>
    <scope>NUCLEOTIDE SEQUENCE [LARGE SCALE GENOMIC DNA]</scope>
    <source>
        <strain evidence="3 8">K173</strain>
        <strain evidence="4 12">NK65 ny</strain>
        <strain evidence="7 11">NK65e</strain>
        <strain evidence="5 9">SP11 Antwerpcl1</strain>
        <strain evidence="6 10">SP11 RLL</strain>
    </source>
</reference>
<evidence type="ECO:0000313" key="12">
    <source>
        <dbReference type="Proteomes" id="UP000516480"/>
    </source>
</evidence>
<proteinExistence type="predicted"/>
<evidence type="ECO:0000313" key="11">
    <source>
        <dbReference type="Proteomes" id="UP000220214"/>
    </source>
</evidence>
<dbReference type="Proteomes" id="UP000219974">
    <property type="component" value="Chromosome 5"/>
</dbReference>
<evidence type="ECO:0000256" key="2">
    <source>
        <dbReference type="SAM" id="Phobius"/>
    </source>
</evidence>
<gene>
    <name evidence="3" type="ORF">PBK173_000078600</name>
    <name evidence="7" type="ORF">PBNK65E_000074700</name>
    <name evidence="4" type="ORF">PBNK65NY_000074400</name>
    <name evidence="5" type="ORF">PBSP11A_000074400</name>
    <name evidence="6" type="ORF">PBSP11RLL_000074600</name>
</gene>
<protein>
    <submittedName>
        <fullName evidence="3">Uncharacterized protein</fullName>
    </submittedName>
</protein>
<dbReference type="Proteomes" id="UP000069549">
    <property type="component" value="Chromosome 5"/>
</dbReference>
<dbReference type="EMBL" id="LT160025">
    <property type="protein sequence ID" value="CXI09084.1"/>
    <property type="molecule type" value="Genomic_DNA"/>
</dbReference>
<feature type="region of interest" description="Disordered" evidence="1">
    <location>
        <begin position="853"/>
        <end position="880"/>
    </location>
</feature>
<dbReference type="VEuPathDB" id="PlasmoDB:PBANKA_0509000"/>
<dbReference type="OrthoDB" id="376656at2759"/>
<accession>A0A0Y9UTE9</accession>
<dbReference type="Proteomes" id="UP000220214">
    <property type="component" value="Chromosome 5"/>
</dbReference>
<dbReference type="EMBL" id="LT608141">
    <property type="protein sequence ID" value="SCL92816.1"/>
    <property type="molecule type" value="Genomic_DNA"/>
</dbReference>
<evidence type="ECO:0000256" key="1">
    <source>
        <dbReference type="SAM" id="MobiDB-lite"/>
    </source>
</evidence>
<dbReference type="OMA" id="HKYGGWF"/>
<keyword evidence="2" id="KW-1133">Transmembrane helix</keyword>
<evidence type="ECO:0000313" key="5">
    <source>
        <dbReference type="EMBL" id="SCM15725.1"/>
    </source>
</evidence>
<organism evidence="3 8">
    <name type="scientific">Plasmodium berghei</name>
    <dbReference type="NCBI Taxonomy" id="5821"/>
    <lineage>
        <taxon>Eukaryota</taxon>
        <taxon>Sar</taxon>
        <taxon>Alveolata</taxon>
        <taxon>Apicomplexa</taxon>
        <taxon>Aconoidasida</taxon>
        <taxon>Haemosporida</taxon>
        <taxon>Plasmodiidae</taxon>
        <taxon>Plasmodium</taxon>
        <taxon>Plasmodium (Vinckeia)</taxon>
    </lineage>
</organism>
<sequence length="991" mass="115750">MILKKKLLLIVNLFIICVYLDFHHVDSKINKINYNNDDLINNYVDIPMSYSNYNDENKNELGKYSDGNISEVNSENSKNAKNCDKTQGSNGEELKNELNDNKDVVLENEKENINKNYDTFYLFKNPLNINKMFKKQMSMNRWNNIFNFFKNNKSQEFKGTKNIFLNEIQNSYAYRNGLYFSATSVGEYNKKVDKNKFANINFPDNTMILVVTGNKLFLQNLIYSANKENAIKQKFTYTMNKIINNLKKKLYFKNFNYQYLYRNDSFANDTLKKKLDMDLLGELSNITQTIYVDDNKVNMHKIYGGWFHFLGILVINGYDYQIQNNIKYNDIFGEKCNDPVPKHLLSEFINLFSKKNTGKYQNGYLLGLWKDFPNNKFVNWRYSLELFLWDLLGILPHELPHPSDLIASYNKYDDNTELELDQEIEYNNGELKQINNEHKDGDLHHFDIENTWHKMIMNKISSHKGFDATIVSAQDYMNANGYDNEILSKYYNLKNEKEYIFLILLNKDFFVDEFVKSQNYSISKQNYFDKILKEIIDDVVKILEEVKNKLFPDNDDIKPIISVYNYLEEFENNSAKINPHILGEIAGITKHLKCENLLKSSNKCTKDISIHYKYGGWFEFGGAIYVKNVNNVDISYEHRNDKEPIIKKQYEQAILSQANSNYSSAGLWRDIPEKNMIPYRYPLEVFALENPELNILNLRDIHPFIAMNILKKGLNSMQPLEQAALHDPNQIMITSFPSGNNNSITSPNIETYNDGFIINENVNVHDNTDEYNDYADPSNIQDDGIYIEIDHGLNTKSNPINKKNENTQTLDLITNRNLFNTSTSNMVTGNPFFSNNKHQSFIDNFNYITKTISNNKELPNDEDEDDDDDEYFEEEEEDADSRSIIHNNKYLKNINDYNKNDTKLNSFTNYLNKYSKNDNKKEPTISTQIYIFMIVCIIFLFIALLALIGFRIYNLLKKRKLTNSNQGIVLSLKEKGIIPVAQGLSAPWLNA</sequence>
<feature type="transmembrane region" description="Helical" evidence="2">
    <location>
        <begin position="7"/>
        <end position="25"/>
    </location>
</feature>
<keyword evidence="2" id="KW-0812">Transmembrane</keyword>